<keyword evidence="2" id="KW-0238">DNA-binding</keyword>
<dbReference type="GO" id="GO:0003700">
    <property type="term" value="F:DNA-binding transcription factor activity"/>
    <property type="evidence" value="ECO:0007669"/>
    <property type="project" value="InterPro"/>
</dbReference>
<dbReference type="SUPFAM" id="SSF46785">
    <property type="entry name" value="Winged helix' DNA-binding domain"/>
    <property type="match status" value="1"/>
</dbReference>
<dbReference type="InterPro" id="IPR036388">
    <property type="entry name" value="WH-like_DNA-bd_sf"/>
</dbReference>
<feature type="domain" description="HTH arsR-type" evidence="4">
    <location>
        <begin position="1"/>
        <end position="92"/>
    </location>
</feature>
<keyword evidence="3" id="KW-0804">Transcription</keyword>
<dbReference type="Gene3D" id="1.10.10.10">
    <property type="entry name" value="Winged helix-like DNA-binding domain superfamily/Winged helix DNA-binding domain"/>
    <property type="match status" value="1"/>
</dbReference>
<dbReference type="InterPro" id="IPR011991">
    <property type="entry name" value="ArsR-like_HTH"/>
</dbReference>
<organism evidence="5 6">
    <name type="scientific">Thermanaeromonas toyohensis ToBE</name>
    <dbReference type="NCBI Taxonomy" id="698762"/>
    <lineage>
        <taxon>Bacteria</taxon>
        <taxon>Bacillati</taxon>
        <taxon>Bacillota</taxon>
        <taxon>Clostridia</taxon>
        <taxon>Neomoorellales</taxon>
        <taxon>Neomoorellaceae</taxon>
        <taxon>Thermanaeromonas</taxon>
    </lineage>
</organism>
<dbReference type="GO" id="GO:0003677">
    <property type="term" value="F:DNA binding"/>
    <property type="evidence" value="ECO:0007669"/>
    <property type="project" value="UniProtKB-KW"/>
</dbReference>
<gene>
    <name evidence="5" type="ORF">SAMN00808754_1722</name>
</gene>
<evidence type="ECO:0000256" key="3">
    <source>
        <dbReference type="ARBA" id="ARBA00023163"/>
    </source>
</evidence>
<dbReference type="CDD" id="cd00090">
    <property type="entry name" value="HTH_ARSR"/>
    <property type="match status" value="1"/>
</dbReference>
<dbReference type="SMART" id="SM00418">
    <property type="entry name" value="HTH_ARSR"/>
    <property type="match status" value="1"/>
</dbReference>
<accession>A0A1W1VUC0</accession>
<dbReference type="InterPro" id="IPR051081">
    <property type="entry name" value="HTH_MetalResp_TranReg"/>
</dbReference>
<dbReference type="AlphaFoldDB" id="A0A1W1VUC0"/>
<reference evidence="5 6" key="1">
    <citation type="submission" date="2017-04" db="EMBL/GenBank/DDBJ databases">
        <authorList>
            <person name="Afonso C.L."/>
            <person name="Miller P.J."/>
            <person name="Scott M.A."/>
            <person name="Spackman E."/>
            <person name="Goraichik I."/>
            <person name="Dimitrov K.M."/>
            <person name="Suarez D.L."/>
            <person name="Swayne D.E."/>
        </authorList>
    </citation>
    <scope>NUCLEOTIDE SEQUENCE [LARGE SCALE GENOMIC DNA]</scope>
    <source>
        <strain evidence="5 6">ToBE</strain>
    </source>
</reference>
<dbReference type="Proteomes" id="UP000192569">
    <property type="component" value="Chromosome I"/>
</dbReference>
<evidence type="ECO:0000256" key="1">
    <source>
        <dbReference type="ARBA" id="ARBA00023015"/>
    </source>
</evidence>
<dbReference type="NCBIfam" id="NF033788">
    <property type="entry name" value="HTH_metalloreg"/>
    <property type="match status" value="1"/>
</dbReference>
<keyword evidence="1" id="KW-0805">Transcription regulation</keyword>
<dbReference type="STRING" id="698762.SAMN00808754_1722"/>
<evidence type="ECO:0000259" key="4">
    <source>
        <dbReference type="PROSITE" id="PS50987"/>
    </source>
</evidence>
<dbReference type="PRINTS" id="PR00778">
    <property type="entry name" value="HTHARSR"/>
</dbReference>
<name>A0A1W1VUC0_9FIRM</name>
<evidence type="ECO:0000256" key="2">
    <source>
        <dbReference type="ARBA" id="ARBA00023125"/>
    </source>
</evidence>
<dbReference type="InterPro" id="IPR036390">
    <property type="entry name" value="WH_DNA-bd_sf"/>
</dbReference>
<dbReference type="PANTHER" id="PTHR33154:SF18">
    <property type="entry name" value="ARSENICAL RESISTANCE OPERON REPRESSOR"/>
    <property type="match status" value="1"/>
</dbReference>
<dbReference type="InterPro" id="IPR001845">
    <property type="entry name" value="HTH_ArsR_DNA-bd_dom"/>
</dbReference>
<dbReference type="Pfam" id="PF01022">
    <property type="entry name" value="HTH_5"/>
    <property type="match status" value="1"/>
</dbReference>
<dbReference type="PROSITE" id="PS50987">
    <property type="entry name" value="HTH_ARSR_2"/>
    <property type="match status" value="1"/>
</dbReference>
<dbReference type="PANTHER" id="PTHR33154">
    <property type="entry name" value="TRANSCRIPTIONAL REGULATOR, ARSR FAMILY"/>
    <property type="match status" value="1"/>
</dbReference>
<protein>
    <submittedName>
        <fullName evidence="5">Transcriptional regulator, ArsR family</fullName>
    </submittedName>
</protein>
<sequence>MEIKEAEKIFKALGQSLRLKIVALLAEQEFCVCELEEIFNVSQPAISQHLRVLKEAGLVEEEKIGQWVFYSLRREFLERFLQDFSSYLFSPLQDKKGLEQEKLQVEKLKQNPKVNCRPVRRQE</sequence>
<dbReference type="EMBL" id="LT838272">
    <property type="protein sequence ID" value="SMB96972.1"/>
    <property type="molecule type" value="Genomic_DNA"/>
</dbReference>
<keyword evidence="6" id="KW-1185">Reference proteome</keyword>
<evidence type="ECO:0000313" key="5">
    <source>
        <dbReference type="EMBL" id="SMB96972.1"/>
    </source>
</evidence>
<proteinExistence type="predicted"/>
<evidence type="ECO:0000313" key="6">
    <source>
        <dbReference type="Proteomes" id="UP000192569"/>
    </source>
</evidence>
<dbReference type="RefSeq" id="WP_197686495.1">
    <property type="nucleotide sequence ID" value="NZ_LT838272.1"/>
</dbReference>